<evidence type="ECO:0000313" key="3">
    <source>
        <dbReference type="Proteomes" id="UP001593940"/>
    </source>
</evidence>
<organism evidence="2 3">
    <name type="scientific">Microvirga arabica</name>
    <dbReference type="NCBI Taxonomy" id="1128671"/>
    <lineage>
        <taxon>Bacteria</taxon>
        <taxon>Pseudomonadati</taxon>
        <taxon>Pseudomonadota</taxon>
        <taxon>Alphaproteobacteria</taxon>
        <taxon>Hyphomicrobiales</taxon>
        <taxon>Methylobacteriaceae</taxon>
        <taxon>Microvirga</taxon>
    </lineage>
</organism>
<comment type="caution">
    <text evidence="2">The sequence shown here is derived from an EMBL/GenBank/DDBJ whole genome shotgun (WGS) entry which is preliminary data.</text>
</comment>
<sequence length="165" mass="18165">MADATARQIAVGDEVRVHFHPPGSMRSFFEGVVSRVDVTTAQGRFFAVEVKDEVILDREHRIRPGFHDYVSYEPPNDFPGRIQVLSAAAQELEREPASDAMSLKPLTEAEPQADEQHQGELEVHSDPEIVQAPEPAISFEPTQVGVEPQPASTPRGLIGALFGRK</sequence>
<reference evidence="2 3" key="1">
    <citation type="submission" date="2024-09" db="EMBL/GenBank/DDBJ databases">
        <title>Nodulacao em especies de Leguminosae Basais da Amazonia e Caracterizacao dos Rizobios e Bacterias Associadas aos Nodulos.</title>
        <authorList>
            <person name="Jambeiro I.C.A."/>
            <person name="Lopes I.S."/>
            <person name="Aguiar E.R.G.R."/>
            <person name="Santos A.F.J."/>
            <person name="Dos Santos J.M.F."/>
            <person name="Gross E."/>
        </authorList>
    </citation>
    <scope>NUCLEOTIDE SEQUENCE [LARGE SCALE GENOMIC DNA]</scope>
    <source>
        <strain evidence="2 3">BRUESC1165</strain>
    </source>
</reference>
<dbReference type="EMBL" id="JBHOMY010000032">
    <property type="protein sequence ID" value="MFC1457823.1"/>
    <property type="molecule type" value="Genomic_DNA"/>
</dbReference>
<dbReference type="RefSeq" id="WP_377030021.1">
    <property type="nucleotide sequence ID" value="NZ_JBHOMY010000032.1"/>
</dbReference>
<evidence type="ECO:0000256" key="1">
    <source>
        <dbReference type="SAM" id="MobiDB-lite"/>
    </source>
</evidence>
<feature type="region of interest" description="Disordered" evidence="1">
    <location>
        <begin position="91"/>
        <end position="165"/>
    </location>
</feature>
<name>A0ABV6Y9B1_9HYPH</name>
<evidence type="ECO:0000313" key="2">
    <source>
        <dbReference type="EMBL" id="MFC1457823.1"/>
    </source>
</evidence>
<protein>
    <submittedName>
        <fullName evidence="2">Uncharacterized protein</fullName>
    </submittedName>
</protein>
<dbReference type="Proteomes" id="UP001593940">
    <property type="component" value="Unassembled WGS sequence"/>
</dbReference>
<feature type="compositionally biased region" description="Basic and acidic residues" evidence="1">
    <location>
        <begin position="114"/>
        <end position="127"/>
    </location>
</feature>
<proteinExistence type="predicted"/>
<gene>
    <name evidence="2" type="ORF">ACETIH_14070</name>
</gene>
<keyword evidence="3" id="KW-1185">Reference proteome</keyword>
<accession>A0ABV6Y9B1</accession>